<reference evidence="3 4" key="1">
    <citation type="submission" date="2020-08" db="EMBL/GenBank/DDBJ databases">
        <title>Genomic Encyclopedia of Type Strains, Phase IV (KMG-IV): sequencing the most valuable type-strain genomes for metagenomic binning, comparative biology and taxonomic classification.</title>
        <authorList>
            <person name="Goeker M."/>
        </authorList>
    </citation>
    <scope>NUCLEOTIDE SEQUENCE [LARGE SCALE GENOMIC DNA]</scope>
    <source>
        <strain evidence="3 4">DSM 25966</strain>
    </source>
</reference>
<protein>
    <submittedName>
        <fullName evidence="3">NAD(P)-dependent dehydrogenase (Short-subunit alcohol dehydrogenase family)</fullName>
    </submittedName>
</protein>
<gene>
    <name evidence="3" type="ORF">GGR25_004486</name>
</gene>
<dbReference type="PROSITE" id="PS00061">
    <property type="entry name" value="ADH_SHORT"/>
    <property type="match status" value="1"/>
</dbReference>
<organism evidence="3 4">
    <name type="scientific">Kaistia hirudinis</name>
    <dbReference type="NCBI Taxonomy" id="1293440"/>
    <lineage>
        <taxon>Bacteria</taxon>
        <taxon>Pseudomonadati</taxon>
        <taxon>Pseudomonadota</taxon>
        <taxon>Alphaproteobacteria</taxon>
        <taxon>Hyphomicrobiales</taxon>
        <taxon>Kaistiaceae</taxon>
        <taxon>Kaistia</taxon>
    </lineage>
</organism>
<dbReference type="GO" id="GO:0030497">
    <property type="term" value="P:fatty acid elongation"/>
    <property type="evidence" value="ECO:0007669"/>
    <property type="project" value="TreeGrafter"/>
</dbReference>
<dbReference type="InterPro" id="IPR036291">
    <property type="entry name" value="NAD(P)-bd_dom_sf"/>
</dbReference>
<evidence type="ECO:0000313" key="3">
    <source>
        <dbReference type="EMBL" id="MBB3933413.1"/>
    </source>
</evidence>
<dbReference type="Pfam" id="PF13561">
    <property type="entry name" value="adh_short_C2"/>
    <property type="match status" value="1"/>
</dbReference>
<dbReference type="PRINTS" id="PR00080">
    <property type="entry name" value="SDRFAMILY"/>
</dbReference>
<comment type="similarity">
    <text evidence="1">Belongs to the short-chain dehydrogenases/reductases (SDR) family.</text>
</comment>
<dbReference type="NCBIfam" id="NF005559">
    <property type="entry name" value="PRK07231.1"/>
    <property type="match status" value="1"/>
</dbReference>
<feature type="domain" description="Ketoreductase" evidence="2">
    <location>
        <begin position="7"/>
        <end position="183"/>
    </location>
</feature>
<dbReference type="Proteomes" id="UP000553963">
    <property type="component" value="Unassembled WGS sequence"/>
</dbReference>
<dbReference type="PRINTS" id="PR00081">
    <property type="entry name" value="GDHRDH"/>
</dbReference>
<dbReference type="CDD" id="cd05233">
    <property type="entry name" value="SDR_c"/>
    <property type="match status" value="1"/>
</dbReference>
<dbReference type="PANTHER" id="PTHR42760">
    <property type="entry name" value="SHORT-CHAIN DEHYDROGENASES/REDUCTASES FAMILY MEMBER"/>
    <property type="match status" value="1"/>
</dbReference>
<dbReference type="SMART" id="SM00822">
    <property type="entry name" value="PKS_KR"/>
    <property type="match status" value="1"/>
</dbReference>
<dbReference type="FunFam" id="3.40.50.720:FF:000084">
    <property type="entry name" value="Short-chain dehydrogenase reductase"/>
    <property type="match status" value="1"/>
</dbReference>
<dbReference type="InterPro" id="IPR002347">
    <property type="entry name" value="SDR_fam"/>
</dbReference>
<dbReference type="InterPro" id="IPR020904">
    <property type="entry name" value="Sc_DH/Rdtase_CS"/>
</dbReference>
<evidence type="ECO:0000259" key="2">
    <source>
        <dbReference type="SMART" id="SM00822"/>
    </source>
</evidence>
<dbReference type="EMBL" id="JACIDS010000006">
    <property type="protein sequence ID" value="MBB3933413.1"/>
    <property type="molecule type" value="Genomic_DNA"/>
</dbReference>
<dbReference type="SUPFAM" id="SSF51735">
    <property type="entry name" value="NAD(P)-binding Rossmann-fold domains"/>
    <property type="match status" value="1"/>
</dbReference>
<dbReference type="AlphaFoldDB" id="A0A840AW16"/>
<evidence type="ECO:0000313" key="4">
    <source>
        <dbReference type="Proteomes" id="UP000553963"/>
    </source>
</evidence>
<evidence type="ECO:0000256" key="1">
    <source>
        <dbReference type="ARBA" id="ARBA00006484"/>
    </source>
</evidence>
<dbReference type="Gene3D" id="3.40.50.720">
    <property type="entry name" value="NAD(P)-binding Rossmann-like Domain"/>
    <property type="match status" value="1"/>
</dbReference>
<keyword evidence="4" id="KW-1185">Reference proteome</keyword>
<dbReference type="GO" id="GO:0016616">
    <property type="term" value="F:oxidoreductase activity, acting on the CH-OH group of donors, NAD or NADP as acceptor"/>
    <property type="evidence" value="ECO:0007669"/>
    <property type="project" value="TreeGrafter"/>
</dbReference>
<sequence length="256" mass="26768">MTLETERIAVVTGAGRGIGAAIARRLVRDGATVVVADIDLPEAEAVAAELGGRNVAVGVDITDTAALARLAAEVEQRFGRCDVLVNNAAILDATPLDALDMDRFRKVQSVNLDGALGVTLALLPLIRRSAAGRILNIASILGVRGARDSVPYAAAKGGIVNLTRALACDLGSDGITVNALAPGFIDTRMALLPDGSGHEHETDWFNDIYIKYGRIPLRRPGSPEDVADAASFFCSTDSRYVTGQVLLVDGGISATF</sequence>
<dbReference type="PANTHER" id="PTHR42760:SF40">
    <property type="entry name" value="3-OXOACYL-[ACYL-CARRIER-PROTEIN] REDUCTASE, CHLOROPLASTIC"/>
    <property type="match status" value="1"/>
</dbReference>
<dbReference type="InterPro" id="IPR057326">
    <property type="entry name" value="KR_dom"/>
</dbReference>
<proteinExistence type="inferred from homology"/>
<accession>A0A840AW16</accession>
<name>A0A840AW16_9HYPH</name>
<comment type="caution">
    <text evidence="3">The sequence shown here is derived from an EMBL/GenBank/DDBJ whole genome shotgun (WGS) entry which is preliminary data.</text>
</comment>
<dbReference type="RefSeq" id="WP_343068150.1">
    <property type="nucleotide sequence ID" value="NZ_JACIDS010000006.1"/>
</dbReference>